<dbReference type="EMBL" id="CP106793">
    <property type="protein sequence ID" value="UXY21857.1"/>
    <property type="molecule type" value="Genomic_DNA"/>
</dbReference>
<dbReference type="Proteomes" id="UP001061298">
    <property type="component" value="Chromosome"/>
</dbReference>
<evidence type="ECO:0000259" key="1">
    <source>
        <dbReference type="Pfam" id="PF18029"/>
    </source>
</evidence>
<gene>
    <name evidence="2" type="ORF">N8I84_26530</name>
</gene>
<organism evidence="2 3">
    <name type="scientific">Streptomyces cynarae</name>
    <dbReference type="NCBI Taxonomy" id="2981134"/>
    <lineage>
        <taxon>Bacteria</taxon>
        <taxon>Bacillati</taxon>
        <taxon>Actinomycetota</taxon>
        <taxon>Actinomycetes</taxon>
        <taxon>Kitasatosporales</taxon>
        <taxon>Streptomycetaceae</taxon>
        <taxon>Streptomyces</taxon>
    </lineage>
</organism>
<dbReference type="RefSeq" id="WP_263232004.1">
    <property type="nucleotide sequence ID" value="NZ_CP106793.1"/>
</dbReference>
<accession>A0ABY6E6I8</accession>
<protein>
    <submittedName>
        <fullName evidence="2">VOC family protein</fullName>
    </submittedName>
</protein>
<proteinExistence type="predicted"/>
<dbReference type="Pfam" id="PF18029">
    <property type="entry name" value="Glyoxalase_6"/>
    <property type="match status" value="2"/>
</dbReference>
<dbReference type="PANTHER" id="PTHR35908:SF1">
    <property type="entry name" value="CONSERVED PROTEIN"/>
    <property type="match status" value="1"/>
</dbReference>
<sequence length="249" mass="26260">MSEPIRWTYVFVDRPAEQFGRACDFWTAVTGTKSSEPRGDDGEFVTLVPEAGDACVKAQAVRAGGGAHLDLAVENVPALVAAARRLGADLVSDHPGWAVLRSPGGVLFCAVPWHGESARPQAVEGPGGAATRLDQVCLDLAPAVFDAEVAFWSGLTDWESSPGSLPEFHVVRPPAGLPVRILLQRLGADRPAAAHLDLACADIQATRSWHERLGATHVADGTHWTVMSDPAGGTYCLTGRDPWTGGLPG</sequence>
<dbReference type="InterPro" id="IPR029068">
    <property type="entry name" value="Glyas_Bleomycin-R_OHBP_Dase"/>
</dbReference>
<evidence type="ECO:0000313" key="2">
    <source>
        <dbReference type="EMBL" id="UXY21857.1"/>
    </source>
</evidence>
<feature type="domain" description="Glyoxalase-like" evidence="1">
    <location>
        <begin position="10"/>
        <end position="110"/>
    </location>
</feature>
<evidence type="ECO:0000313" key="3">
    <source>
        <dbReference type="Proteomes" id="UP001061298"/>
    </source>
</evidence>
<reference evidence="2" key="1">
    <citation type="submission" date="2022-10" db="EMBL/GenBank/DDBJ databases">
        <authorList>
            <person name="Mo P."/>
        </authorList>
    </citation>
    <scope>NUCLEOTIDE SEQUENCE</scope>
    <source>
        <strain evidence="2">HUAS 13-4</strain>
    </source>
</reference>
<keyword evidence="3" id="KW-1185">Reference proteome</keyword>
<dbReference type="Gene3D" id="3.10.180.10">
    <property type="entry name" value="2,3-Dihydroxybiphenyl 1,2-Dioxygenase, domain 1"/>
    <property type="match status" value="2"/>
</dbReference>
<name>A0ABY6E6I8_9ACTN</name>
<dbReference type="InterPro" id="IPR041581">
    <property type="entry name" value="Glyoxalase_6"/>
</dbReference>
<dbReference type="PANTHER" id="PTHR35908">
    <property type="entry name" value="HYPOTHETICAL FUSION PROTEIN"/>
    <property type="match status" value="1"/>
</dbReference>
<feature type="domain" description="Glyoxalase-like" evidence="1">
    <location>
        <begin position="135"/>
        <end position="238"/>
    </location>
</feature>
<dbReference type="SUPFAM" id="SSF54593">
    <property type="entry name" value="Glyoxalase/Bleomycin resistance protein/Dihydroxybiphenyl dioxygenase"/>
    <property type="match status" value="1"/>
</dbReference>